<protein>
    <submittedName>
        <fullName evidence="1">Uncharacterized protein</fullName>
    </submittedName>
</protein>
<organism evidence="1 2">
    <name type="scientific">Williamsoniiplasma somnilux</name>
    <dbReference type="NCBI Taxonomy" id="215578"/>
    <lineage>
        <taxon>Bacteria</taxon>
        <taxon>Bacillati</taxon>
        <taxon>Mycoplasmatota</taxon>
        <taxon>Mollicutes</taxon>
        <taxon>Entomoplasmatales</taxon>
        <taxon>Williamsoniiplasma</taxon>
    </lineage>
</organism>
<evidence type="ECO:0000313" key="1">
    <source>
        <dbReference type="EMBL" id="ATZ18817.1"/>
    </source>
</evidence>
<dbReference type="AlphaFoldDB" id="A0A2K8NYF0"/>
<dbReference type="RefSeq" id="WP_024863338.1">
    <property type="nucleotide sequence ID" value="NZ_CP024965.1"/>
</dbReference>
<dbReference type="EMBL" id="CP024965">
    <property type="protein sequence ID" value="ATZ18817.1"/>
    <property type="molecule type" value="Genomic_DNA"/>
</dbReference>
<keyword evidence="2" id="KW-1185">Reference proteome</keyword>
<sequence>MWNKQDTIFWTQIESFLTEKNHDNYKKISLEDKKRIDHVFRITFFGIFQFELFKGKTIQSISPETVQEILSYLIKNYQELSCIVYHYQKKEIFFDVQNAEDVAKISNIFENLVVPYINEYSFIDVEKYSFQNNSKILLLLQMAFKNKWDINCKDDLGNITNSQIYPLLITLLIMDITNLDKMYTRIKTFFTKENIMKVIISGRELSFKETEHINNLLSLIQDDEDFHQFLVQFKKDIWEEMETEVRFKLVYQLSRFTSIFLKEKISSLVNQESELETWDLFYNYAPILLGVKTINTSKISNEKSLFLLPFLDKDFNSDFIYKHLKKFKPEINQEFNYQQLFNFSNSLMACNSFIRLICALNKDCPIISDFLIDNNKLALVDTLKLFEPSNQGGYKSNISWSDFEIPFISKFDLKEQFNDLKIFEDKNNVFCNMFKNLSLMLALNPEIINKFDYSFSEIVKYYILCFGPYENSKNIFTKEIFEELKIKLKNIILAYEKEYNTEPLNPKFKESFYLLYRLIIFKKSTK</sequence>
<proteinExistence type="predicted"/>
<dbReference type="Proteomes" id="UP000232230">
    <property type="component" value="Chromosome"/>
</dbReference>
<accession>A0A2K8NYF0</accession>
<dbReference type="KEGG" id="esx:ESOMN_v1c04350"/>
<evidence type="ECO:0000313" key="2">
    <source>
        <dbReference type="Proteomes" id="UP000232230"/>
    </source>
</evidence>
<gene>
    <name evidence="1" type="ORF">ESOMN_v1c04350</name>
</gene>
<reference evidence="1 2" key="1">
    <citation type="submission" date="2017-11" db="EMBL/GenBank/DDBJ databases">
        <title>Genome sequence of Entomoplasma somnilux PYAN-1 (ATCC 49194).</title>
        <authorList>
            <person name="Lo W.-S."/>
            <person name="Gasparich G.E."/>
            <person name="Kuo C.-H."/>
        </authorList>
    </citation>
    <scope>NUCLEOTIDE SEQUENCE [LARGE SCALE GENOMIC DNA]</scope>
    <source>
        <strain evidence="1 2">PYAN-1</strain>
    </source>
</reference>
<name>A0A2K8NYF0_9MOLU</name>